<sequence>MGFKLEKFGEGEVELSFSFSERIARRGGIVHGGVVMYSLDSAAGLAVMSLNEGVDQLTIELKVNFLEPLKHSPFKAKGRVLRMGSATAVAEGEVIDAKGTLCAKALGTWFLVKKGLQTPSSSFNK</sequence>
<dbReference type="InterPro" id="IPR039298">
    <property type="entry name" value="ACOT13"/>
</dbReference>
<dbReference type="CDD" id="cd03443">
    <property type="entry name" value="PaaI_thioesterase"/>
    <property type="match status" value="1"/>
</dbReference>
<protein>
    <recommendedName>
        <fullName evidence="3">Thioesterase domain-containing protein</fullName>
    </recommendedName>
</protein>
<accession>A0A2R6AAJ3</accession>
<proteinExistence type="inferred from homology"/>
<dbReference type="Gene3D" id="3.10.129.10">
    <property type="entry name" value="Hotdog Thioesterase"/>
    <property type="match status" value="1"/>
</dbReference>
<name>A0A2R6AAJ3_9ARCH</name>
<dbReference type="PANTHER" id="PTHR21660">
    <property type="entry name" value="THIOESTERASE SUPERFAMILY MEMBER-RELATED"/>
    <property type="match status" value="1"/>
</dbReference>
<organism evidence="4 5">
    <name type="scientific">Candidatus Marsarchaeota G1 archaeon OSP_D</name>
    <dbReference type="NCBI Taxonomy" id="1978155"/>
    <lineage>
        <taxon>Archaea</taxon>
        <taxon>Candidatus Marsarchaeota</taxon>
        <taxon>Candidatus Marsarchaeota group 1</taxon>
    </lineage>
</organism>
<evidence type="ECO:0000256" key="2">
    <source>
        <dbReference type="ARBA" id="ARBA00022801"/>
    </source>
</evidence>
<gene>
    <name evidence="4" type="ORF">B9Q01_04805</name>
</gene>
<dbReference type="NCBIfam" id="TIGR00369">
    <property type="entry name" value="unchar_dom_1"/>
    <property type="match status" value="1"/>
</dbReference>
<dbReference type="GO" id="GO:0047617">
    <property type="term" value="F:fatty acyl-CoA hydrolase activity"/>
    <property type="evidence" value="ECO:0007669"/>
    <property type="project" value="InterPro"/>
</dbReference>
<dbReference type="EMBL" id="NEXC01000024">
    <property type="protein sequence ID" value="PSN83442.1"/>
    <property type="molecule type" value="Genomic_DNA"/>
</dbReference>
<reference evidence="4 5" key="1">
    <citation type="submission" date="2017-04" db="EMBL/GenBank/DDBJ databases">
        <title>Novel microbial lineages endemic to geothermal iron-oxide mats fill important gaps in the evolutionary history of Archaea.</title>
        <authorList>
            <person name="Jay Z.J."/>
            <person name="Beam J.P."/>
            <person name="Dlakic M."/>
            <person name="Rusch D.B."/>
            <person name="Kozubal M.A."/>
            <person name="Inskeep W.P."/>
        </authorList>
    </citation>
    <scope>NUCLEOTIDE SEQUENCE [LARGE SCALE GENOMIC DNA]</scope>
    <source>
        <strain evidence="4">OSP_D</strain>
    </source>
</reference>
<dbReference type="Pfam" id="PF03061">
    <property type="entry name" value="4HBT"/>
    <property type="match status" value="1"/>
</dbReference>
<comment type="caution">
    <text evidence="4">The sequence shown here is derived from an EMBL/GenBank/DDBJ whole genome shotgun (WGS) entry which is preliminary data.</text>
</comment>
<dbReference type="SUPFAM" id="SSF54637">
    <property type="entry name" value="Thioesterase/thiol ester dehydrase-isomerase"/>
    <property type="match status" value="1"/>
</dbReference>
<dbReference type="PANTHER" id="PTHR21660:SF1">
    <property type="entry name" value="ACYL-COENZYME A THIOESTERASE 13"/>
    <property type="match status" value="1"/>
</dbReference>
<dbReference type="InterPro" id="IPR006683">
    <property type="entry name" value="Thioestr_dom"/>
</dbReference>
<dbReference type="Proteomes" id="UP000240880">
    <property type="component" value="Unassembled WGS sequence"/>
</dbReference>
<evidence type="ECO:0000259" key="3">
    <source>
        <dbReference type="Pfam" id="PF03061"/>
    </source>
</evidence>
<dbReference type="AlphaFoldDB" id="A0A2R6AAJ3"/>
<dbReference type="InterPro" id="IPR029069">
    <property type="entry name" value="HotDog_dom_sf"/>
</dbReference>
<feature type="domain" description="Thioesterase" evidence="3">
    <location>
        <begin position="27"/>
        <end position="103"/>
    </location>
</feature>
<dbReference type="InterPro" id="IPR003736">
    <property type="entry name" value="PAAI_dom"/>
</dbReference>
<evidence type="ECO:0000313" key="5">
    <source>
        <dbReference type="Proteomes" id="UP000240880"/>
    </source>
</evidence>
<keyword evidence="2" id="KW-0378">Hydrolase</keyword>
<evidence type="ECO:0000313" key="4">
    <source>
        <dbReference type="EMBL" id="PSN83442.1"/>
    </source>
</evidence>
<comment type="similarity">
    <text evidence="1">Belongs to the thioesterase PaaI family.</text>
</comment>
<evidence type="ECO:0000256" key="1">
    <source>
        <dbReference type="ARBA" id="ARBA00008324"/>
    </source>
</evidence>